<evidence type="ECO:0000313" key="3">
    <source>
        <dbReference type="Proteomes" id="UP000635278"/>
    </source>
</evidence>
<keyword evidence="3" id="KW-1185">Reference proteome</keyword>
<reference evidence="2 3" key="1">
    <citation type="journal article" date="2020" name="Int. J. Syst. Evol. Microbiol.">
        <title>Novel acetic acid bacteria from cider fermentations: Acetobacter conturbans sp. nov. and Acetobacter fallax sp. nov.</title>
        <authorList>
            <person name="Sombolestani A.S."/>
            <person name="Cleenwerck I."/>
            <person name="Cnockaert M."/>
            <person name="Borremans W."/>
            <person name="Wieme A.D."/>
            <person name="De Vuyst L."/>
            <person name="Vandamme P."/>
        </authorList>
    </citation>
    <scope>NUCLEOTIDE SEQUENCE [LARGE SCALE GENOMIC DNA]</scope>
    <source>
        <strain evidence="2 3">LMG 30640</strain>
    </source>
</reference>
<comment type="caution">
    <text evidence="2">The sequence shown here is derived from an EMBL/GenBank/DDBJ whole genome shotgun (WGS) entry which is preliminary data.</text>
</comment>
<dbReference type="InterPro" id="IPR025161">
    <property type="entry name" value="IS402-like_dom"/>
</dbReference>
<feature type="domain" description="Insertion element IS402-like" evidence="1">
    <location>
        <begin position="11"/>
        <end position="66"/>
    </location>
</feature>
<dbReference type="Pfam" id="PF13340">
    <property type="entry name" value="DUF4096"/>
    <property type="match status" value="1"/>
</dbReference>
<dbReference type="InterPro" id="IPR052909">
    <property type="entry name" value="Transposase_6_like"/>
</dbReference>
<organism evidence="2 3">
    <name type="scientific">Acetobacter musti</name>
    <dbReference type="NCBI Taxonomy" id="864732"/>
    <lineage>
        <taxon>Bacteria</taxon>
        <taxon>Pseudomonadati</taxon>
        <taxon>Pseudomonadota</taxon>
        <taxon>Alphaproteobacteria</taxon>
        <taxon>Acetobacterales</taxon>
        <taxon>Acetobacteraceae</taxon>
        <taxon>Acetobacter</taxon>
    </lineage>
</organism>
<protein>
    <submittedName>
        <fullName evidence="2">Transposase</fullName>
    </submittedName>
</protein>
<evidence type="ECO:0000313" key="2">
    <source>
        <dbReference type="EMBL" id="NHN85744.1"/>
    </source>
</evidence>
<proteinExistence type="predicted"/>
<dbReference type="PANTHER" id="PTHR46637">
    <property type="entry name" value="TIS1421-TRANSPOSASE PROTEIN A"/>
    <property type="match status" value="1"/>
</dbReference>
<evidence type="ECO:0000259" key="1">
    <source>
        <dbReference type="Pfam" id="PF13340"/>
    </source>
</evidence>
<name>A0ABX0JSD9_9PROT</name>
<dbReference type="PANTHER" id="PTHR46637:SF1">
    <property type="entry name" value="BLL5188 PROTEIN"/>
    <property type="match status" value="1"/>
</dbReference>
<dbReference type="EMBL" id="WOTB01000020">
    <property type="protein sequence ID" value="NHN85744.1"/>
    <property type="molecule type" value="Genomic_DNA"/>
</dbReference>
<sequence length="79" mass="9145">MELIRLFCPMAHGVPRVHDRRVLRGIVYMIRNGLQRKDTPKAYGSNRILYNRFIRRSRPGVFDQIFGALTEQAGRSSAL</sequence>
<dbReference type="Proteomes" id="UP000635278">
    <property type="component" value="Unassembled WGS sequence"/>
</dbReference>
<gene>
    <name evidence="2" type="ORF">GOB93_13990</name>
</gene>
<accession>A0ABX0JSD9</accession>